<dbReference type="GO" id="GO:0033228">
    <property type="term" value="P:cysteine export across plasma membrane"/>
    <property type="evidence" value="ECO:0007669"/>
    <property type="project" value="TreeGrafter"/>
</dbReference>
<reference evidence="7 8" key="1">
    <citation type="journal article" date="2017" name="Syst. Appl. Microbiol.">
        <title>Pseudomonas caspiana sp. nov., a citrus pathogen in the Pseudomonas syringae phylogenetic group.</title>
        <authorList>
            <person name="Busquets A."/>
            <person name="Gomila M."/>
            <person name="Beiki F."/>
            <person name="Mulet M."/>
            <person name="Rahimian H."/>
            <person name="Garcia-Valdes E."/>
            <person name="Lalucat J."/>
        </authorList>
    </citation>
    <scope>NUCLEOTIDE SEQUENCE [LARGE SCALE GENOMIC DNA]</scope>
    <source>
        <strain evidence="7 8">FBF102</strain>
    </source>
</reference>
<proteinExistence type="predicted"/>
<dbReference type="PANTHER" id="PTHR30086">
    <property type="entry name" value="ARGININE EXPORTER PROTEIN ARGO"/>
    <property type="match status" value="1"/>
</dbReference>
<keyword evidence="4 6" id="KW-1133">Transmembrane helix</keyword>
<dbReference type="EMBL" id="LOHF01000010">
    <property type="protein sequence ID" value="OUM73342.1"/>
    <property type="molecule type" value="Genomic_DNA"/>
</dbReference>
<gene>
    <name evidence="7" type="ORF">AUC60_13610</name>
</gene>
<dbReference type="RefSeq" id="WP_087268102.1">
    <property type="nucleotide sequence ID" value="NZ_JBJGBV010000006.1"/>
</dbReference>
<evidence type="ECO:0000313" key="7">
    <source>
        <dbReference type="EMBL" id="OUM73342.1"/>
    </source>
</evidence>
<dbReference type="Pfam" id="PF01810">
    <property type="entry name" value="LysE"/>
    <property type="match status" value="1"/>
</dbReference>
<dbReference type="OrthoDB" id="9812084at2"/>
<keyword evidence="8" id="KW-1185">Reference proteome</keyword>
<evidence type="ECO:0000256" key="1">
    <source>
        <dbReference type="ARBA" id="ARBA00004651"/>
    </source>
</evidence>
<comment type="subcellular location">
    <subcellularLocation>
        <location evidence="1">Cell membrane</location>
        <topology evidence="1">Multi-pass membrane protein</topology>
    </subcellularLocation>
</comment>
<keyword evidence="3 6" id="KW-0812">Transmembrane</keyword>
<evidence type="ECO:0000313" key="8">
    <source>
        <dbReference type="Proteomes" id="UP000195440"/>
    </source>
</evidence>
<feature type="transmembrane region" description="Helical" evidence="6">
    <location>
        <begin position="44"/>
        <end position="65"/>
    </location>
</feature>
<protein>
    <submittedName>
        <fullName evidence="7">Amino acid transporter</fullName>
    </submittedName>
</protein>
<feature type="transmembrane region" description="Helical" evidence="6">
    <location>
        <begin position="72"/>
        <end position="91"/>
    </location>
</feature>
<evidence type="ECO:0000256" key="6">
    <source>
        <dbReference type="SAM" id="Phobius"/>
    </source>
</evidence>
<dbReference type="GO" id="GO:0015171">
    <property type="term" value="F:amino acid transmembrane transporter activity"/>
    <property type="evidence" value="ECO:0007669"/>
    <property type="project" value="TreeGrafter"/>
</dbReference>
<feature type="transmembrane region" description="Helical" evidence="6">
    <location>
        <begin position="179"/>
        <end position="196"/>
    </location>
</feature>
<organism evidence="7 8">
    <name type="scientific">Pseudomonas caspiana</name>
    <dbReference type="NCBI Taxonomy" id="1451454"/>
    <lineage>
        <taxon>Bacteria</taxon>
        <taxon>Pseudomonadati</taxon>
        <taxon>Pseudomonadota</taxon>
        <taxon>Gammaproteobacteria</taxon>
        <taxon>Pseudomonadales</taxon>
        <taxon>Pseudomonadaceae</taxon>
        <taxon>Pseudomonas</taxon>
    </lineage>
</organism>
<evidence type="ECO:0000256" key="4">
    <source>
        <dbReference type="ARBA" id="ARBA00022989"/>
    </source>
</evidence>
<accession>A0A1Y3P3N6</accession>
<dbReference type="AlphaFoldDB" id="A0A1Y3P3N6"/>
<dbReference type="PANTHER" id="PTHR30086:SF20">
    <property type="entry name" value="ARGININE EXPORTER PROTEIN ARGO-RELATED"/>
    <property type="match status" value="1"/>
</dbReference>
<name>A0A1Y3P3N6_9PSED</name>
<evidence type="ECO:0000256" key="5">
    <source>
        <dbReference type="ARBA" id="ARBA00023136"/>
    </source>
</evidence>
<comment type="caution">
    <text evidence="7">The sequence shown here is derived from an EMBL/GenBank/DDBJ whole genome shotgun (WGS) entry which is preliminary data.</text>
</comment>
<dbReference type="GO" id="GO:0005886">
    <property type="term" value="C:plasma membrane"/>
    <property type="evidence" value="ECO:0007669"/>
    <property type="project" value="UniProtKB-SubCell"/>
</dbReference>
<evidence type="ECO:0000256" key="2">
    <source>
        <dbReference type="ARBA" id="ARBA00022475"/>
    </source>
</evidence>
<feature type="transmembrane region" description="Helical" evidence="6">
    <location>
        <begin position="141"/>
        <end position="167"/>
    </location>
</feature>
<evidence type="ECO:0000256" key="3">
    <source>
        <dbReference type="ARBA" id="ARBA00022692"/>
    </source>
</evidence>
<sequence length="197" mass="20544">MLDAFLPLVLFVLVATISPGGATTLATASGATFGWWRSFPLLSGISFGLASMAVAAALGLGGLILAMPALQLAMKLLGSLYLFWLAVQIALRGQPGKAAVTQKPSRFIAGVGLLWQNPKAWAMTLSAAASFTSLAHSAEGLAVLLGLVFAVLSLASLALWCVAGVVLARALKTERQWRMLNRCLGALLVASIVPLWL</sequence>
<keyword evidence="2" id="KW-1003">Cell membrane</keyword>
<keyword evidence="5 6" id="KW-0472">Membrane</keyword>
<dbReference type="InterPro" id="IPR001123">
    <property type="entry name" value="LeuE-type"/>
</dbReference>
<dbReference type="Proteomes" id="UP000195440">
    <property type="component" value="Unassembled WGS sequence"/>
</dbReference>